<evidence type="ECO:0000313" key="1">
    <source>
        <dbReference type="EMBL" id="KAH7977900.1"/>
    </source>
</evidence>
<keyword evidence="2" id="KW-1185">Reference proteome</keyword>
<dbReference type="Proteomes" id="UP000821865">
    <property type="component" value="Chromosome 1"/>
</dbReference>
<evidence type="ECO:0000313" key="2">
    <source>
        <dbReference type="Proteomes" id="UP000821865"/>
    </source>
</evidence>
<name>A0ACB8DUA7_DERSI</name>
<reference evidence="1" key="1">
    <citation type="submission" date="2020-05" db="EMBL/GenBank/DDBJ databases">
        <title>Large-scale comparative analyses of tick genomes elucidate their genetic diversity and vector capacities.</title>
        <authorList>
            <person name="Jia N."/>
            <person name="Wang J."/>
            <person name="Shi W."/>
            <person name="Du L."/>
            <person name="Sun Y."/>
            <person name="Zhan W."/>
            <person name="Jiang J."/>
            <person name="Wang Q."/>
            <person name="Zhang B."/>
            <person name="Ji P."/>
            <person name="Sakyi L.B."/>
            <person name="Cui X."/>
            <person name="Yuan T."/>
            <person name="Jiang B."/>
            <person name="Yang W."/>
            <person name="Lam T.T.-Y."/>
            <person name="Chang Q."/>
            <person name="Ding S."/>
            <person name="Wang X."/>
            <person name="Zhu J."/>
            <person name="Ruan X."/>
            <person name="Zhao L."/>
            <person name="Wei J."/>
            <person name="Que T."/>
            <person name="Du C."/>
            <person name="Cheng J."/>
            <person name="Dai P."/>
            <person name="Han X."/>
            <person name="Huang E."/>
            <person name="Gao Y."/>
            <person name="Liu J."/>
            <person name="Shao H."/>
            <person name="Ye R."/>
            <person name="Li L."/>
            <person name="Wei W."/>
            <person name="Wang X."/>
            <person name="Wang C."/>
            <person name="Yang T."/>
            <person name="Huo Q."/>
            <person name="Li W."/>
            <person name="Guo W."/>
            <person name="Chen H."/>
            <person name="Zhou L."/>
            <person name="Ni X."/>
            <person name="Tian J."/>
            <person name="Zhou Y."/>
            <person name="Sheng Y."/>
            <person name="Liu T."/>
            <person name="Pan Y."/>
            <person name="Xia L."/>
            <person name="Li J."/>
            <person name="Zhao F."/>
            <person name="Cao W."/>
        </authorList>
    </citation>
    <scope>NUCLEOTIDE SEQUENCE</scope>
    <source>
        <strain evidence="1">Dsil-2018</strain>
    </source>
</reference>
<protein>
    <submittedName>
        <fullName evidence="1">Uncharacterized protein</fullName>
    </submittedName>
</protein>
<comment type="caution">
    <text evidence="1">The sequence shown here is derived from an EMBL/GenBank/DDBJ whole genome shotgun (WGS) entry which is preliminary data.</text>
</comment>
<accession>A0ACB8DUA7</accession>
<gene>
    <name evidence="1" type="ORF">HPB49_003927</name>
</gene>
<sequence>MFKLQRVPVHPVVKQFQETGGVKDRHRSGRPRTARTREVKWAVGKKIKRNSLRSIIKLTREHGVSNSTMQLLVKEDLKFTVRKPAKGQLLKDQMKASTLEKCIRMKQRALSRDETLNRILFTDEKIFSLELSWNSRNNRKLLPMVLRKLSE</sequence>
<dbReference type="EMBL" id="CM023470">
    <property type="protein sequence ID" value="KAH7977900.1"/>
    <property type="molecule type" value="Genomic_DNA"/>
</dbReference>
<organism evidence="1 2">
    <name type="scientific">Dermacentor silvarum</name>
    <name type="common">Tick</name>
    <dbReference type="NCBI Taxonomy" id="543639"/>
    <lineage>
        <taxon>Eukaryota</taxon>
        <taxon>Metazoa</taxon>
        <taxon>Ecdysozoa</taxon>
        <taxon>Arthropoda</taxon>
        <taxon>Chelicerata</taxon>
        <taxon>Arachnida</taxon>
        <taxon>Acari</taxon>
        <taxon>Parasitiformes</taxon>
        <taxon>Ixodida</taxon>
        <taxon>Ixodoidea</taxon>
        <taxon>Ixodidae</taxon>
        <taxon>Rhipicephalinae</taxon>
        <taxon>Dermacentor</taxon>
    </lineage>
</organism>
<proteinExistence type="predicted"/>